<proteinExistence type="predicted"/>
<comment type="caution">
    <text evidence="1">The sequence shown here is derived from an EMBL/GenBank/DDBJ whole genome shotgun (WGS) entry which is preliminary data.</text>
</comment>
<name>A0A1Y2DU26_9FUNG</name>
<dbReference type="OrthoDB" id="1600564at2759"/>
<dbReference type="Gene3D" id="3.40.50.1110">
    <property type="entry name" value="SGNH hydrolase"/>
    <property type="match status" value="1"/>
</dbReference>
<dbReference type="Proteomes" id="UP000193920">
    <property type="component" value="Unassembled WGS sequence"/>
</dbReference>
<protein>
    <submittedName>
        <fullName evidence="1">Uncharacterized protein</fullName>
    </submittedName>
</protein>
<keyword evidence="2" id="KW-1185">Reference proteome</keyword>
<dbReference type="AlphaFoldDB" id="A0A1Y2DU26"/>
<reference evidence="1 2" key="1">
    <citation type="submission" date="2016-08" db="EMBL/GenBank/DDBJ databases">
        <title>A Parts List for Fungal Cellulosomes Revealed by Comparative Genomics.</title>
        <authorList>
            <consortium name="DOE Joint Genome Institute"/>
            <person name="Haitjema C.H."/>
            <person name="Gilmore S.P."/>
            <person name="Henske J.K."/>
            <person name="Solomon K.V."/>
            <person name="De Groot R."/>
            <person name="Kuo A."/>
            <person name="Mondo S.J."/>
            <person name="Salamov A.A."/>
            <person name="Labutti K."/>
            <person name="Zhao Z."/>
            <person name="Chiniquy J."/>
            <person name="Barry K."/>
            <person name="Brewer H.M."/>
            <person name="Purvine S.O."/>
            <person name="Wright A.T."/>
            <person name="Boxma B."/>
            <person name="Van Alen T."/>
            <person name="Hackstein J.H."/>
            <person name="Baker S.E."/>
            <person name="Grigoriev I.V."/>
            <person name="O'Malley M.A."/>
        </authorList>
    </citation>
    <scope>NUCLEOTIDE SEQUENCE [LARGE SCALE GENOMIC DNA]</scope>
    <source>
        <strain evidence="1 2">G1</strain>
    </source>
</reference>
<evidence type="ECO:0000313" key="1">
    <source>
        <dbReference type="EMBL" id="ORY62770.1"/>
    </source>
</evidence>
<accession>A0A1Y2DU26</accession>
<gene>
    <name evidence="1" type="ORF">LY90DRAFT_505346</name>
</gene>
<dbReference type="InterPro" id="IPR036514">
    <property type="entry name" value="SGNH_hydro_sf"/>
</dbReference>
<evidence type="ECO:0000313" key="2">
    <source>
        <dbReference type="Proteomes" id="UP000193920"/>
    </source>
</evidence>
<dbReference type="STRING" id="1754190.A0A1Y2DU26"/>
<organism evidence="1 2">
    <name type="scientific">Neocallimastix californiae</name>
    <dbReference type="NCBI Taxonomy" id="1754190"/>
    <lineage>
        <taxon>Eukaryota</taxon>
        <taxon>Fungi</taxon>
        <taxon>Fungi incertae sedis</taxon>
        <taxon>Chytridiomycota</taxon>
        <taxon>Chytridiomycota incertae sedis</taxon>
        <taxon>Neocallimastigomycetes</taxon>
        <taxon>Neocallimastigales</taxon>
        <taxon>Neocallimastigaceae</taxon>
        <taxon>Neocallimastix</taxon>
    </lineage>
</organism>
<dbReference type="EMBL" id="MCOG01000057">
    <property type="protein sequence ID" value="ORY62770.1"/>
    <property type="molecule type" value="Genomic_DNA"/>
</dbReference>
<sequence length="142" mass="16847">MTEQYEYFLKNMSVRNPFETECNSDSTIFTIWFGITDIIDKMLSGANTMDDTFNEEIDTKDINSMFNIVQGMYVNGTRKFLFFYVPPIDKAPFNSFYPILRSPEDIVKFNEILKSFVEDFKELYPGTNIFIYNSYNEFHYNL</sequence>